<gene>
    <name evidence="2" type="ORF">NCTC10797_01583</name>
</gene>
<reference evidence="2 3" key="1">
    <citation type="submission" date="2019-02" db="EMBL/GenBank/DDBJ databases">
        <authorList>
            <consortium name="Pathogen Informatics"/>
        </authorList>
    </citation>
    <scope>NUCLEOTIDE SEQUENCE [LARGE SCALE GENOMIC DNA]</scope>
    <source>
        <strain evidence="2 3">3012STDY6756504</strain>
    </source>
</reference>
<proteinExistence type="predicted"/>
<protein>
    <submittedName>
        <fullName evidence="2">Uncharacterized protein</fullName>
    </submittedName>
</protein>
<dbReference type="Proteomes" id="UP000290439">
    <property type="component" value="Chromosome"/>
</dbReference>
<organism evidence="2 3">
    <name type="scientific">Nocardia cyriacigeorgica</name>
    <dbReference type="NCBI Taxonomy" id="135487"/>
    <lineage>
        <taxon>Bacteria</taxon>
        <taxon>Bacillati</taxon>
        <taxon>Actinomycetota</taxon>
        <taxon>Actinomycetes</taxon>
        <taxon>Mycobacteriales</taxon>
        <taxon>Nocardiaceae</taxon>
        <taxon>Nocardia</taxon>
    </lineage>
</organism>
<evidence type="ECO:0000313" key="2">
    <source>
        <dbReference type="EMBL" id="VFA97818.1"/>
    </source>
</evidence>
<evidence type="ECO:0000313" key="3">
    <source>
        <dbReference type="Proteomes" id="UP000290439"/>
    </source>
</evidence>
<sequence length="52" mass="5877">MGKPEVTLRKMTETEYRQAPRRTHSIGPGSVDRARAQDLSSHSFHGVRVADR</sequence>
<feature type="compositionally biased region" description="Basic and acidic residues" evidence="1">
    <location>
        <begin position="1"/>
        <end position="18"/>
    </location>
</feature>
<dbReference type="AlphaFoldDB" id="A0A4U8W843"/>
<name>A0A4U8W843_9NOCA</name>
<evidence type="ECO:0000256" key="1">
    <source>
        <dbReference type="SAM" id="MobiDB-lite"/>
    </source>
</evidence>
<dbReference type="EMBL" id="LR215973">
    <property type="protein sequence ID" value="VFA97818.1"/>
    <property type="molecule type" value="Genomic_DNA"/>
</dbReference>
<feature type="region of interest" description="Disordered" evidence="1">
    <location>
        <begin position="1"/>
        <end position="52"/>
    </location>
</feature>
<accession>A0A4U8W843</accession>